<organism evidence="1 2">
    <name type="scientific">Pseudomonas gorinensis</name>
    <dbReference type="NCBI Taxonomy" id="3240790"/>
    <lineage>
        <taxon>Bacteria</taxon>
        <taxon>Pseudomonadati</taxon>
        <taxon>Pseudomonadota</taxon>
        <taxon>Gammaproteobacteria</taxon>
        <taxon>Pseudomonadales</taxon>
        <taxon>Pseudomonadaceae</taxon>
        <taxon>Pseudomonas</taxon>
    </lineage>
</organism>
<keyword evidence="2" id="KW-1185">Reference proteome</keyword>
<protein>
    <submittedName>
        <fullName evidence="1">Uncharacterized protein</fullName>
    </submittedName>
</protein>
<evidence type="ECO:0000313" key="1">
    <source>
        <dbReference type="EMBL" id="AHC34094.1"/>
    </source>
</evidence>
<reference evidence="1 2" key="1">
    <citation type="journal article" date="2014" name="Genome Announc.">
        <title>Complete Genome Sequence of Pseudomonas sp. Strain TKP, Isolated from a gamma-Hexachlorocyclohexane-Degrading Mixed Culture.</title>
        <authorList>
            <person name="Ohtsubo Y."/>
            <person name="Kishida K."/>
            <person name="Sato T."/>
            <person name="Tabata M."/>
            <person name="Kawasumi T."/>
            <person name="Ogura Y."/>
            <person name="Hayashi T."/>
            <person name="Tsuda M."/>
            <person name="Nagata Y."/>
        </authorList>
    </citation>
    <scope>NUCLEOTIDE SEQUENCE [LARGE SCALE GENOMIC DNA]</scope>
    <source>
        <strain evidence="1 2">TKP</strain>
    </source>
</reference>
<sequence>MSMVLTATTITIIMITTTAMSTARTAATLTRSQCAMR</sequence>
<evidence type="ECO:0000313" key="2">
    <source>
        <dbReference type="Proteomes" id="UP000018725"/>
    </source>
</evidence>
<accession>A0ACA7P2W2</accession>
<name>A0ACA7P2W2_9PSED</name>
<dbReference type="Proteomes" id="UP000018725">
    <property type="component" value="Chromosome"/>
</dbReference>
<proteinExistence type="predicted"/>
<dbReference type="EMBL" id="CP006852">
    <property type="protein sequence ID" value="AHC34094.1"/>
    <property type="molecule type" value="Genomic_DNA"/>
</dbReference>
<gene>
    <name evidence="1" type="ORF">U771_07750</name>
</gene>